<organism evidence="1 2">
    <name type="scientific">Pyropia yezoensis</name>
    <name type="common">Susabi-nori</name>
    <name type="synonym">Porphyra yezoensis</name>
    <dbReference type="NCBI Taxonomy" id="2788"/>
    <lineage>
        <taxon>Eukaryota</taxon>
        <taxon>Rhodophyta</taxon>
        <taxon>Bangiophyceae</taxon>
        <taxon>Bangiales</taxon>
        <taxon>Bangiaceae</taxon>
        <taxon>Pyropia</taxon>
    </lineage>
</organism>
<keyword evidence="2" id="KW-1185">Reference proteome</keyword>
<evidence type="ECO:0000313" key="1">
    <source>
        <dbReference type="EMBL" id="KAK1864644.1"/>
    </source>
</evidence>
<name>A0ACC3C3D7_PYRYE</name>
<dbReference type="EMBL" id="CM020619">
    <property type="protein sequence ID" value="KAK1864644.1"/>
    <property type="molecule type" value="Genomic_DNA"/>
</dbReference>
<accession>A0ACC3C3D7</accession>
<sequence>MAPMPPSDVFSLLCRMVAEVTVKNVNNGNNIPLLLLFRVVLAQRNLAFPHMLSDTVALASYMTLTYQGLKVVPVTKLLAKAFNVPVDHLDVAQRVTYQKVVLNQPADLNGELVKLMLNPDRKKWTWVARNLKLRSVFILGSPTADEVLRQGLSEPELRRVSQTIVGLSALDGTLPVGCDPLITRVAGTAGDQVRVDKLNWAWDTAHVSNSTFEMVSRVLQTRFVHGALEDGSTLASEPIFAGRVGVPDPVASAPTAAARPPLGAAAKSSRSKKRGAADPVEPVLPVAGSVRNLKHHKSKAKWDKGVSMCATALIDDEKRATVVKPPFVIGQVKPFPAWPHGGVVVFAQFPFLLDGSWRDAGRWTANCQKVMVFSVGGRYEVVFTATKPQASKVADAVGVSEEPLLQPASPSTPGLQLDALLDDALDDSISPVSAVTAAEKSVGEGAPVDGAAGPAAPAPGPSAGARAVGAFAGTPAAAVPAAVARAVAASAGTPVAAASAAVARAEAASAGTPAAGAPAAELPAVAAFARTPAAAAPAENHGNVAEDAESTEYSLSSPQGPKHYVPLSEPLKQRFVRALESGKASVPHLDDQAIEWAVLGRSAPSVFSMLCTFSSNLEIVRSHKLPCGTHRSNNYITIAYPARDPAECAPVELD</sequence>
<comment type="caution">
    <text evidence="1">The sequence shown here is derived from an EMBL/GenBank/DDBJ whole genome shotgun (WGS) entry which is preliminary data.</text>
</comment>
<evidence type="ECO:0000313" key="2">
    <source>
        <dbReference type="Proteomes" id="UP000798662"/>
    </source>
</evidence>
<reference evidence="1" key="1">
    <citation type="submission" date="2019-11" db="EMBL/GenBank/DDBJ databases">
        <title>Nori genome reveals adaptations in red seaweeds to the harsh intertidal environment.</title>
        <authorList>
            <person name="Wang D."/>
            <person name="Mao Y."/>
        </authorList>
    </citation>
    <scope>NUCLEOTIDE SEQUENCE</scope>
    <source>
        <tissue evidence="1">Gametophyte</tissue>
    </source>
</reference>
<protein>
    <submittedName>
        <fullName evidence="1">Uncharacterized protein</fullName>
    </submittedName>
</protein>
<dbReference type="Proteomes" id="UP000798662">
    <property type="component" value="Chromosome 2"/>
</dbReference>
<gene>
    <name evidence="1" type="ORF">I4F81_007188</name>
</gene>
<proteinExistence type="predicted"/>